<dbReference type="GO" id="GO:0055088">
    <property type="term" value="P:lipid homeostasis"/>
    <property type="evidence" value="ECO:0007669"/>
    <property type="project" value="InterPro"/>
</dbReference>
<dbReference type="GO" id="GO:0006998">
    <property type="term" value="P:nuclear envelope organization"/>
    <property type="evidence" value="ECO:0007669"/>
    <property type="project" value="InterPro"/>
</dbReference>
<dbReference type="SMART" id="SM01042">
    <property type="entry name" value="Brr6_like_C_C"/>
    <property type="match status" value="1"/>
</dbReference>
<sequence>MDAATPDASLMDLDPESPAAAPPPAPITLLGAPPADERVQPAPPIQDMSSDAGHLMLRPTPSVPAVRDPEPRAPSEPAPKRTAPSVLERPELLLTYAQVLFNASIIFVFLYLLFSLVWTIQRDVSQKVREYELDYLGEIASCSSAYEQNRCGSDTQAPALSELCESWKRCAARDPTVVGRARVTAETFAEILNGFVDAVSWKTMLFSLLTLSIVVGATNSTLSFFRVNARHAHEAPPPEVSYAPPYYPYAVPPDWDGAPPLRRRINDDSATIPYRPHES</sequence>
<feature type="domain" description="Brl1/Brr6" evidence="3">
    <location>
        <begin position="93"/>
        <end position="226"/>
    </location>
</feature>
<dbReference type="InterPro" id="IPR040202">
    <property type="entry name" value="Brl1/Brr6"/>
</dbReference>
<dbReference type="PANTHER" id="PTHR28136">
    <property type="entry name" value="NUCLEUS EXPORT PROTEIN BRR6"/>
    <property type="match status" value="1"/>
</dbReference>
<evidence type="ECO:0000256" key="2">
    <source>
        <dbReference type="SAM" id="Phobius"/>
    </source>
</evidence>
<name>A0AAF0EBU2_9BASI</name>
<keyword evidence="2" id="KW-0812">Transmembrane</keyword>
<organism evidence="4 5">
    <name type="scientific">Malassezia caprae</name>
    <dbReference type="NCBI Taxonomy" id="1381934"/>
    <lineage>
        <taxon>Eukaryota</taxon>
        <taxon>Fungi</taxon>
        <taxon>Dikarya</taxon>
        <taxon>Basidiomycota</taxon>
        <taxon>Ustilaginomycotina</taxon>
        <taxon>Malasseziomycetes</taxon>
        <taxon>Malasseziales</taxon>
        <taxon>Malasseziaceae</taxon>
        <taxon>Malassezia</taxon>
    </lineage>
</organism>
<gene>
    <name evidence="4" type="ORF">MCAP1_002008</name>
</gene>
<evidence type="ECO:0000313" key="5">
    <source>
        <dbReference type="Proteomes" id="UP001220961"/>
    </source>
</evidence>
<dbReference type="GO" id="GO:0031965">
    <property type="term" value="C:nuclear membrane"/>
    <property type="evidence" value="ECO:0007669"/>
    <property type="project" value="InterPro"/>
</dbReference>
<feature type="region of interest" description="Disordered" evidence="1">
    <location>
        <begin position="1"/>
        <end position="84"/>
    </location>
</feature>
<accession>A0AAF0EBU2</accession>
<dbReference type="InterPro" id="IPR018767">
    <property type="entry name" value="Brl1/Brr6_dom"/>
</dbReference>
<reference evidence="4" key="1">
    <citation type="submission" date="2023-03" db="EMBL/GenBank/DDBJ databases">
        <title>Mating type loci evolution in Malassezia.</title>
        <authorList>
            <person name="Coelho M.A."/>
        </authorList>
    </citation>
    <scope>NUCLEOTIDE SEQUENCE</scope>
    <source>
        <strain evidence="4">CBS 10434</strain>
    </source>
</reference>
<protein>
    <recommendedName>
        <fullName evidence="3">Brl1/Brr6 domain-containing protein</fullName>
    </recommendedName>
</protein>
<dbReference type="PANTHER" id="PTHR28136:SF1">
    <property type="entry name" value="NUCLEUS EXPORT PROTEIN BRL1"/>
    <property type="match status" value="1"/>
</dbReference>
<dbReference type="AlphaFoldDB" id="A0AAF0EBU2"/>
<dbReference type="Pfam" id="PF10104">
    <property type="entry name" value="Brr6_like_C_C"/>
    <property type="match status" value="1"/>
</dbReference>
<feature type="transmembrane region" description="Helical" evidence="2">
    <location>
        <begin position="99"/>
        <end position="120"/>
    </location>
</feature>
<keyword evidence="2" id="KW-1133">Transmembrane helix</keyword>
<feature type="transmembrane region" description="Helical" evidence="2">
    <location>
        <begin position="204"/>
        <end position="225"/>
    </location>
</feature>
<keyword evidence="2" id="KW-0472">Membrane</keyword>
<proteinExistence type="predicted"/>
<evidence type="ECO:0000259" key="3">
    <source>
        <dbReference type="SMART" id="SM01042"/>
    </source>
</evidence>
<evidence type="ECO:0000256" key="1">
    <source>
        <dbReference type="SAM" id="MobiDB-lite"/>
    </source>
</evidence>
<dbReference type="EMBL" id="CP119911">
    <property type="protein sequence ID" value="WFD19772.1"/>
    <property type="molecule type" value="Genomic_DNA"/>
</dbReference>
<dbReference type="Proteomes" id="UP001220961">
    <property type="component" value="Chromosome 4"/>
</dbReference>
<evidence type="ECO:0000313" key="4">
    <source>
        <dbReference type="EMBL" id="WFD19772.1"/>
    </source>
</evidence>
<keyword evidence="5" id="KW-1185">Reference proteome</keyword>